<dbReference type="InterPro" id="IPR030852">
    <property type="entry name" value="RcsF"/>
</dbReference>
<evidence type="ECO:0000313" key="1">
    <source>
        <dbReference type="EMBL" id="ABM04973.1"/>
    </source>
</evidence>
<evidence type="ECO:0000313" key="2">
    <source>
        <dbReference type="Proteomes" id="UP000000639"/>
    </source>
</evidence>
<dbReference type="GO" id="GO:0009279">
    <property type="term" value="C:cell outer membrane"/>
    <property type="evidence" value="ECO:0007669"/>
    <property type="project" value="InterPro"/>
</dbReference>
<dbReference type="EMBL" id="CP000510">
    <property type="protein sequence ID" value="ABM04973.1"/>
    <property type="molecule type" value="Genomic_DNA"/>
</dbReference>
<keyword evidence="2" id="KW-1185">Reference proteome</keyword>
<accession>A1SZQ8</accession>
<dbReference type="STRING" id="357804.Ping_3286"/>
<dbReference type="GO" id="GO:0035556">
    <property type="term" value="P:intracellular signal transduction"/>
    <property type="evidence" value="ECO:0007669"/>
    <property type="project" value="InterPro"/>
</dbReference>
<gene>
    <name evidence="1" type="ordered locus">Ping_3286</name>
</gene>
<name>A1SZQ8_PSYIN</name>
<protein>
    <submittedName>
        <fullName evidence="1">Lipoprotein, putative</fullName>
    </submittedName>
</protein>
<dbReference type="AlphaFoldDB" id="A1SZQ8"/>
<organism evidence="1 2">
    <name type="scientific">Psychromonas ingrahamii (strain DSM 17664 / CCUG 51855 / 37)</name>
    <dbReference type="NCBI Taxonomy" id="357804"/>
    <lineage>
        <taxon>Bacteria</taxon>
        <taxon>Pseudomonadati</taxon>
        <taxon>Pseudomonadota</taxon>
        <taxon>Gammaproteobacteria</taxon>
        <taxon>Alteromonadales</taxon>
        <taxon>Psychromonadaceae</taxon>
        <taxon>Psychromonas</taxon>
    </lineage>
</organism>
<keyword evidence="1" id="KW-0449">Lipoprotein</keyword>
<reference evidence="1 2" key="1">
    <citation type="submission" date="2007-01" db="EMBL/GenBank/DDBJ databases">
        <title>Complete sequence of Psychromonas ingrahamii 37.</title>
        <authorList>
            <consortium name="US DOE Joint Genome Institute"/>
            <person name="Copeland A."/>
            <person name="Lucas S."/>
            <person name="Lapidus A."/>
            <person name="Barry K."/>
            <person name="Detter J.C."/>
            <person name="Glavina del Rio T."/>
            <person name="Hammon N."/>
            <person name="Israni S."/>
            <person name="Dalin E."/>
            <person name="Tice H."/>
            <person name="Pitluck S."/>
            <person name="Thompson L.S."/>
            <person name="Brettin T."/>
            <person name="Bruce D."/>
            <person name="Han C."/>
            <person name="Tapia R."/>
            <person name="Schmutz J."/>
            <person name="Larimer F."/>
            <person name="Land M."/>
            <person name="Hauser L."/>
            <person name="Kyrpides N."/>
            <person name="Ivanova N."/>
            <person name="Staley J."/>
            <person name="Richardson P."/>
        </authorList>
    </citation>
    <scope>NUCLEOTIDE SEQUENCE [LARGE SCALE GENOMIC DNA]</scope>
    <source>
        <strain evidence="1 2">37</strain>
    </source>
</reference>
<dbReference type="Gene3D" id="3.30.110.70">
    <property type="entry name" value="Hypothetical protein apc22750. Chain B"/>
    <property type="match status" value="1"/>
</dbReference>
<dbReference type="RefSeq" id="WP_011771525.1">
    <property type="nucleotide sequence ID" value="NC_008709.1"/>
</dbReference>
<proteinExistence type="predicted"/>
<dbReference type="Pfam" id="PF16358">
    <property type="entry name" value="RcsF"/>
    <property type="match status" value="1"/>
</dbReference>
<dbReference type="eggNOG" id="ENOG50331V8">
    <property type="taxonomic scope" value="Bacteria"/>
</dbReference>
<dbReference type="Proteomes" id="UP000000639">
    <property type="component" value="Chromosome"/>
</dbReference>
<dbReference type="HOGENOM" id="CLU_142248_0_0_6"/>
<sequence length="144" mass="16192">MLLCHSSRVPSIDKEHLMLRFIIISFTVLLTTACSNLDFSSNLDKKNFDDYFKPSRVTVYEKPQLQGLDYQFIAAVDGSSCQQEEIDRPADIKEARTNARIKAAEMNANGIVFQNCLIFEQDASCISNIICYARAISVKLSDGE</sequence>
<dbReference type="KEGG" id="pin:Ping_3286"/>